<name>A0A812V3M4_9DINO</name>
<dbReference type="SUPFAM" id="SSF56672">
    <property type="entry name" value="DNA/RNA polymerases"/>
    <property type="match status" value="1"/>
</dbReference>
<dbReference type="InterPro" id="IPR043502">
    <property type="entry name" value="DNA/RNA_pol_sf"/>
</dbReference>
<protein>
    <submittedName>
        <fullName evidence="2">Uncharacterized protein</fullName>
    </submittedName>
</protein>
<sequence>MASAALDSVPQFKDRAKKIGVTDEVLQELIAANFDTFGKLCFAASSSPHQLDDAAVTAWMEATFANPLSPFQTACIRRLMFESQSMNIAELRSRVEPTGEAQVRKLPPAERAARAKAQEARLQGVVFTPETSPANCLVDLFVDMGEQGILTYLGPERCISRAQELQLSRKDKSIQVEADGRMRVIAHSKDPTCEVSSDTKLRAAWLRRSLAMDQAGLCSFIEIEKWVQHLFSIQAREVPKGFQSISVQQLISADKALFIFASEKMIGTLLAAPNQPKPLDAQIRTLMYANEVVRFLNPLPRLPEPHLPGKPQLKGQPKGGGKGTTPKGKRDGKTPETALIVPEGCAAGPIAQSTGEVGGVLPSSAEALASSFLQQRTPLSRQQACEVFDRLPALKSRRSAKTGPGKTFVVGAYVFSNNVGLTASFRDYPQSARVFTTLVRHFAPLHAFSSIAIFQNLEAPVHQDVHNAEGSLNFLIALSDFQEGAIIVEDPDGPERAVLRDQVMRGRVIPWHLHTLSFDARNQKHWTQPWKGSRTVLVAYSVRDLHLLSEQDAVRLRDVVSVDHKVRGALVPICQLDLCNAACQQMILHLLQTVPPAFVHLGFPCGTSSRARDRPVPPHLRLAGVPDPKPLRSAEHPLGRPDIRPDSVDALKVAAANELYRFSAQVLRWCLENNVPVSLENPARSWAWAVLMIHVREWPLATQRAFNRLSQVLFDACEHGGSRAKRTKLLATAGLFEPPAVLCSGSHEHLPWGVRPHFSHWRFNTADEAEYPALLAQCMAARVRVFVQESRPSVFQSELRLRDLASAAAQKQRRRHPPLLPEFAEVLWGEEDFVRVGRFRSPQEFFDRAITLAHPVDTVNPVDQSTLDAIDFCASQSKQHVDMIRKLAILKLKLLIKKLAPEERRLHQRLPASVQKVVRNKNLLAWQALLQEHGFDDMDVFRLMTEGVRVTGSQPHPPAFDVKLVPATLSVQQLRETAKVRRQAMILDRGRPGDPEHPRLLLESTMEEVDREFLEGPFTQEEVNQVLGHDSWCTMRRFVLVQGSEKKLRPIDDASENQVNAACTSTVRLQLQDLDYVSAVALAISRRLGALPESEPWKGKTLDLSKAYKQVPLSPQDRDLCVVYFKGPDGKDLFFIPNALMFGAVAAVYSFNRISRSIGFLLNRLLKIPSCCYFDDFPLFSPSSSACEADASASEFLSLLGWDHAQSGSKGLPFESSFAVLGTVLDLSQVHKGQITLVNKPGRVERIVEEFTRASEVTAVTRHHLQVLQGLLNFASGFLLGRGLKHMCNELSDLGQWPHPAAVDTLRDIAKRPEDILRHSPPRVLAASAILEPIFIWTDGAWEPPRAGVGVVFFDSLSREGRVFEGLVPDSFLQQWASEQGHARDEAFLICQIELFVLSWVRNALKERLHHRRVIYFCDNDAARYAAVRGSSRVSSMLDLIFAFDAPDREYPSISWICRVPSFSNISDAPSRGRGIEVLEICGALKVEPMEGMDSMASLWASRRKRKGG</sequence>
<dbReference type="EMBL" id="CAJNDS010002794">
    <property type="protein sequence ID" value="CAE7599805.1"/>
    <property type="molecule type" value="Genomic_DNA"/>
</dbReference>
<feature type="region of interest" description="Disordered" evidence="1">
    <location>
        <begin position="300"/>
        <end position="335"/>
    </location>
</feature>
<evidence type="ECO:0000313" key="2">
    <source>
        <dbReference type="EMBL" id="CAE7599805.1"/>
    </source>
</evidence>
<accession>A0A812V3M4</accession>
<feature type="compositionally biased region" description="Basic and acidic residues" evidence="1">
    <location>
        <begin position="629"/>
        <end position="639"/>
    </location>
</feature>
<organism evidence="2 3">
    <name type="scientific">Symbiodinium natans</name>
    <dbReference type="NCBI Taxonomy" id="878477"/>
    <lineage>
        <taxon>Eukaryota</taxon>
        <taxon>Sar</taxon>
        <taxon>Alveolata</taxon>
        <taxon>Dinophyceae</taxon>
        <taxon>Suessiales</taxon>
        <taxon>Symbiodiniaceae</taxon>
        <taxon>Symbiodinium</taxon>
    </lineage>
</organism>
<evidence type="ECO:0000256" key="1">
    <source>
        <dbReference type="SAM" id="MobiDB-lite"/>
    </source>
</evidence>
<dbReference type="PANTHER" id="PTHR33050">
    <property type="entry name" value="REVERSE TRANSCRIPTASE DOMAIN-CONTAINING PROTEIN"/>
    <property type="match status" value="1"/>
</dbReference>
<keyword evidence="3" id="KW-1185">Reference proteome</keyword>
<dbReference type="PANTHER" id="PTHR33050:SF7">
    <property type="entry name" value="RIBONUCLEASE H"/>
    <property type="match status" value="1"/>
</dbReference>
<dbReference type="OrthoDB" id="419911at2759"/>
<gene>
    <name evidence="2" type="ORF">SNAT2548_LOCUS34125</name>
</gene>
<reference evidence="2" key="1">
    <citation type="submission" date="2021-02" db="EMBL/GenBank/DDBJ databases">
        <authorList>
            <person name="Dougan E. K."/>
            <person name="Rhodes N."/>
            <person name="Thang M."/>
            <person name="Chan C."/>
        </authorList>
    </citation>
    <scope>NUCLEOTIDE SEQUENCE</scope>
</reference>
<feature type="region of interest" description="Disordered" evidence="1">
    <location>
        <begin position="610"/>
        <end position="639"/>
    </location>
</feature>
<evidence type="ECO:0000313" key="3">
    <source>
        <dbReference type="Proteomes" id="UP000604046"/>
    </source>
</evidence>
<dbReference type="InterPro" id="IPR052055">
    <property type="entry name" value="Hepadnavirus_pol/RT"/>
</dbReference>
<dbReference type="Proteomes" id="UP000604046">
    <property type="component" value="Unassembled WGS sequence"/>
</dbReference>
<comment type="caution">
    <text evidence="2">The sequence shown here is derived from an EMBL/GenBank/DDBJ whole genome shotgun (WGS) entry which is preliminary data.</text>
</comment>
<proteinExistence type="predicted"/>